<accession>A0AAW1N0W7</accession>
<evidence type="ECO:0000313" key="3">
    <source>
        <dbReference type="Proteomes" id="UP001458880"/>
    </source>
</evidence>
<comment type="caution">
    <text evidence="2">The sequence shown here is derived from an EMBL/GenBank/DDBJ whole genome shotgun (WGS) entry which is preliminary data.</text>
</comment>
<evidence type="ECO:0000313" key="2">
    <source>
        <dbReference type="EMBL" id="KAK9752182.1"/>
    </source>
</evidence>
<keyword evidence="3" id="KW-1185">Reference proteome</keyword>
<evidence type="ECO:0000256" key="1">
    <source>
        <dbReference type="SAM" id="MobiDB-lite"/>
    </source>
</evidence>
<proteinExistence type="predicted"/>
<reference evidence="2 3" key="1">
    <citation type="journal article" date="2024" name="BMC Genomics">
        <title>De novo assembly and annotation of Popillia japonica's genome with initial clues to its potential as an invasive pest.</title>
        <authorList>
            <person name="Cucini C."/>
            <person name="Boschi S."/>
            <person name="Funari R."/>
            <person name="Cardaioli E."/>
            <person name="Iannotti N."/>
            <person name="Marturano G."/>
            <person name="Paoli F."/>
            <person name="Bruttini M."/>
            <person name="Carapelli A."/>
            <person name="Frati F."/>
            <person name="Nardi F."/>
        </authorList>
    </citation>
    <scope>NUCLEOTIDE SEQUENCE [LARGE SCALE GENOMIC DNA]</scope>
    <source>
        <strain evidence="2">DMR45628</strain>
    </source>
</reference>
<feature type="compositionally biased region" description="Polar residues" evidence="1">
    <location>
        <begin position="199"/>
        <end position="230"/>
    </location>
</feature>
<dbReference type="Proteomes" id="UP001458880">
    <property type="component" value="Unassembled WGS sequence"/>
</dbReference>
<organism evidence="2 3">
    <name type="scientific">Popillia japonica</name>
    <name type="common">Japanese beetle</name>
    <dbReference type="NCBI Taxonomy" id="7064"/>
    <lineage>
        <taxon>Eukaryota</taxon>
        <taxon>Metazoa</taxon>
        <taxon>Ecdysozoa</taxon>
        <taxon>Arthropoda</taxon>
        <taxon>Hexapoda</taxon>
        <taxon>Insecta</taxon>
        <taxon>Pterygota</taxon>
        <taxon>Neoptera</taxon>
        <taxon>Endopterygota</taxon>
        <taxon>Coleoptera</taxon>
        <taxon>Polyphaga</taxon>
        <taxon>Scarabaeiformia</taxon>
        <taxon>Scarabaeidae</taxon>
        <taxon>Rutelinae</taxon>
        <taxon>Popillia</taxon>
    </lineage>
</organism>
<dbReference type="EMBL" id="JASPKY010000022">
    <property type="protein sequence ID" value="KAK9752182.1"/>
    <property type="molecule type" value="Genomic_DNA"/>
</dbReference>
<sequence length="344" mass="40161">MNRWKAYGSVSDLVKQFEKTKIHDRTDLKRTQSLEAIKKSHDFKTIYSKFENKHQDAAQSNLIRYESTNHLECLQLQEINQARKKLYEITGKLARHPDEIKFYPDYLREVSQLILNIGNVTDYGHAAIKSEKAQLAPLMHRCYLHIRDRLVREDWMFEEDEVVKVLVGKNDKNIRDKNEGLKVIQRKYEKNPRIPEPSQHATNPNQDPQKRTTSTISRRISKLHVSSGQDVQLRPKIQLDQNKRYTWDTSAGRGRQPYRSSSFRSSRDQDIATSSPRNSWHSWRSSLEIQDNSSPDKYDTESDTASSVLSGHDMFEQKYSGIADRINNVLKKRISMLEEDGLLN</sequence>
<feature type="region of interest" description="Disordered" evidence="1">
    <location>
        <begin position="188"/>
        <end position="309"/>
    </location>
</feature>
<protein>
    <submittedName>
        <fullName evidence="2">Uncharacterized protein</fullName>
    </submittedName>
</protein>
<feature type="compositionally biased region" description="Polar residues" evidence="1">
    <location>
        <begin position="271"/>
        <end position="293"/>
    </location>
</feature>
<gene>
    <name evidence="2" type="ORF">QE152_g4386</name>
</gene>
<name>A0AAW1N0W7_POPJA</name>
<dbReference type="AlphaFoldDB" id="A0AAW1N0W7"/>